<sequence>MKKALTIAGSDCTGGAGIQADLKTFSAHGIFGMSVITSVVAENTARVISYENISSNVIKQQVDAVFEDIIPDVVKIGMLSSIETMTAVKESLQKWAPTLVVLDPVMFAKNGNSLMASDAIDTLISEILPLSTLITPNISEAEKIAEMKITNVNDMKCAAKKIYQFTEVPTIIKGGYRIIKVTDILFDGNNFYEFSGENIDTKNTHGTGCTFSSAIASNLAVEKPLEDAVRDAKNYVTTAIKHAPSLGKGNGPTHHFYELYKNRIF</sequence>
<dbReference type="AlphaFoldDB" id="A0A1G9IT81"/>
<evidence type="ECO:0000313" key="18">
    <source>
        <dbReference type="Proteomes" id="UP000199008"/>
    </source>
</evidence>
<keyword evidence="8" id="KW-0808">Transferase</keyword>
<dbReference type="RefSeq" id="WP_092988097.1">
    <property type="nucleotide sequence ID" value="NZ_FNFY01000037.1"/>
</dbReference>
<evidence type="ECO:0000256" key="4">
    <source>
        <dbReference type="ARBA" id="ARBA00009879"/>
    </source>
</evidence>
<dbReference type="SUPFAM" id="SSF53613">
    <property type="entry name" value="Ribokinase-like"/>
    <property type="match status" value="1"/>
</dbReference>
<evidence type="ECO:0000256" key="14">
    <source>
        <dbReference type="ARBA" id="ARBA00042102"/>
    </source>
</evidence>
<comment type="catalytic activity">
    <reaction evidence="2">
        <text>4-amino-2-methyl-5-(phosphooxymethyl)pyrimidine + ATP = 4-amino-2-methyl-5-(diphosphooxymethyl)pyrimidine + ADP</text>
        <dbReference type="Rhea" id="RHEA:19893"/>
        <dbReference type="ChEBI" id="CHEBI:30616"/>
        <dbReference type="ChEBI" id="CHEBI:57841"/>
        <dbReference type="ChEBI" id="CHEBI:58354"/>
        <dbReference type="ChEBI" id="CHEBI:456216"/>
        <dbReference type="EC" id="2.7.4.7"/>
    </reaction>
</comment>
<evidence type="ECO:0000256" key="6">
    <source>
        <dbReference type="ARBA" id="ARBA00012963"/>
    </source>
</evidence>
<evidence type="ECO:0000256" key="11">
    <source>
        <dbReference type="ARBA" id="ARBA00022840"/>
    </source>
</evidence>
<dbReference type="FunFam" id="3.40.1190.20:FF:000003">
    <property type="entry name" value="Phosphomethylpyrimidine kinase ThiD"/>
    <property type="match status" value="1"/>
</dbReference>
<dbReference type="InterPro" id="IPR013749">
    <property type="entry name" value="PM/HMP-P_kinase-1"/>
</dbReference>
<reference evidence="18" key="1">
    <citation type="submission" date="2016-10" db="EMBL/GenBank/DDBJ databases">
        <authorList>
            <person name="Varghese N."/>
            <person name="Submissions S."/>
        </authorList>
    </citation>
    <scope>NUCLEOTIDE SEQUENCE [LARGE SCALE GENOMIC DNA]</scope>
    <source>
        <strain evidence="18">CGMCC 1.8895</strain>
    </source>
</reference>
<dbReference type="PANTHER" id="PTHR20858">
    <property type="entry name" value="PHOSPHOMETHYLPYRIMIDINE KINASE"/>
    <property type="match status" value="1"/>
</dbReference>
<keyword evidence="9" id="KW-0547">Nucleotide-binding</keyword>
<evidence type="ECO:0000256" key="13">
    <source>
        <dbReference type="ARBA" id="ARBA00037917"/>
    </source>
</evidence>
<dbReference type="OrthoDB" id="9810880at2"/>
<dbReference type="GO" id="GO:0005524">
    <property type="term" value="F:ATP binding"/>
    <property type="evidence" value="ECO:0007669"/>
    <property type="project" value="UniProtKB-KW"/>
</dbReference>
<keyword evidence="10 17" id="KW-0418">Kinase</keyword>
<dbReference type="InterPro" id="IPR029056">
    <property type="entry name" value="Ribokinase-like"/>
</dbReference>
<evidence type="ECO:0000256" key="5">
    <source>
        <dbReference type="ARBA" id="ARBA00012135"/>
    </source>
</evidence>
<comment type="pathway">
    <text evidence="13">Cofactor biosynthesis; thiamine diphosphate biosynthesis; 4-amino-2-methyl-5-diphosphomethylpyrimidine from 5-amino-1-(5-phospho-D-ribosyl)imidazole: step 2/3.</text>
</comment>
<evidence type="ECO:0000256" key="8">
    <source>
        <dbReference type="ARBA" id="ARBA00022679"/>
    </source>
</evidence>
<dbReference type="CDD" id="cd01169">
    <property type="entry name" value="HMPP_kinase"/>
    <property type="match status" value="1"/>
</dbReference>
<proteinExistence type="inferred from homology"/>
<gene>
    <name evidence="17" type="ORF">SAMN05216216_13712</name>
</gene>
<comment type="similarity">
    <text evidence="4">Belongs to the ThiD family.</text>
</comment>
<evidence type="ECO:0000313" key="17">
    <source>
        <dbReference type="EMBL" id="SDL28322.1"/>
    </source>
</evidence>
<evidence type="ECO:0000256" key="1">
    <source>
        <dbReference type="ARBA" id="ARBA00000151"/>
    </source>
</evidence>
<evidence type="ECO:0000256" key="7">
    <source>
        <dbReference type="ARBA" id="ARBA00019161"/>
    </source>
</evidence>
<comment type="pathway">
    <text evidence="3">Cofactor biosynthesis; thiamine diphosphate biosynthesis; 4-amino-2-methyl-5-diphosphomethylpyrimidine from 5-amino-1-(5-phospho-D-ribosyl)imidazole: step 3/3.</text>
</comment>
<dbReference type="GO" id="GO:0009228">
    <property type="term" value="P:thiamine biosynthetic process"/>
    <property type="evidence" value="ECO:0007669"/>
    <property type="project" value="UniProtKB-KW"/>
</dbReference>
<dbReference type="GO" id="GO:0008972">
    <property type="term" value="F:phosphomethylpyrimidine kinase activity"/>
    <property type="evidence" value="ECO:0007669"/>
    <property type="project" value="UniProtKB-EC"/>
</dbReference>
<dbReference type="PANTHER" id="PTHR20858:SF17">
    <property type="entry name" value="HYDROXYMETHYLPYRIMIDINE_PHOSPHOMETHYLPYRIMIDINE KINASE THI20-RELATED"/>
    <property type="match status" value="1"/>
</dbReference>
<protein>
    <recommendedName>
        <fullName evidence="7">Hydroxymethylpyrimidine/phosphomethylpyrimidine kinase</fullName>
        <ecNumber evidence="5">2.7.1.49</ecNumber>
        <ecNumber evidence="6">2.7.4.7</ecNumber>
    </recommendedName>
    <alternativeName>
        <fullName evidence="14">Hydroxymethylpyrimidine kinase</fullName>
    </alternativeName>
    <alternativeName>
        <fullName evidence="15">Hydroxymethylpyrimidine phosphate kinase</fullName>
    </alternativeName>
</protein>
<dbReference type="EMBL" id="FNFY01000037">
    <property type="protein sequence ID" value="SDL28322.1"/>
    <property type="molecule type" value="Genomic_DNA"/>
</dbReference>
<dbReference type="InterPro" id="IPR004399">
    <property type="entry name" value="HMP/HMP-P_kinase_dom"/>
</dbReference>
<evidence type="ECO:0000259" key="16">
    <source>
        <dbReference type="Pfam" id="PF08543"/>
    </source>
</evidence>
<evidence type="ECO:0000256" key="2">
    <source>
        <dbReference type="ARBA" id="ARBA00000565"/>
    </source>
</evidence>
<keyword evidence="18" id="KW-1185">Reference proteome</keyword>
<feature type="domain" description="Pyridoxamine kinase/Phosphomethylpyrimidine kinase" evidence="16">
    <location>
        <begin position="11"/>
        <end position="254"/>
    </location>
</feature>
<comment type="catalytic activity">
    <reaction evidence="1">
        <text>4-amino-5-hydroxymethyl-2-methylpyrimidine + ATP = 4-amino-2-methyl-5-(phosphooxymethyl)pyrimidine + ADP + H(+)</text>
        <dbReference type="Rhea" id="RHEA:23096"/>
        <dbReference type="ChEBI" id="CHEBI:15378"/>
        <dbReference type="ChEBI" id="CHEBI:16892"/>
        <dbReference type="ChEBI" id="CHEBI:30616"/>
        <dbReference type="ChEBI" id="CHEBI:58354"/>
        <dbReference type="ChEBI" id="CHEBI:456216"/>
        <dbReference type="EC" id="2.7.1.49"/>
    </reaction>
</comment>
<evidence type="ECO:0000256" key="3">
    <source>
        <dbReference type="ARBA" id="ARBA00004769"/>
    </source>
</evidence>
<dbReference type="STRING" id="576118.SAMN05216216_13712"/>
<dbReference type="GO" id="GO:0008902">
    <property type="term" value="F:hydroxymethylpyrimidine kinase activity"/>
    <property type="evidence" value="ECO:0007669"/>
    <property type="project" value="UniProtKB-EC"/>
</dbReference>
<dbReference type="EC" id="2.7.1.49" evidence="5"/>
<organism evidence="17 18">
    <name type="scientific">Lacicoccus qingdaonensis</name>
    <dbReference type="NCBI Taxonomy" id="576118"/>
    <lineage>
        <taxon>Bacteria</taxon>
        <taxon>Bacillati</taxon>
        <taxon>Bacillota</taxon>
        <taxon>Bacilli</taxon>
        <taxon>Bacillales</taxon>
        <taxon>Salinicoccaceae</taxon>
        <taxon>Lacicoccus</taxon>
    </lineage>
</organism>
<evidence type="ECO:0000256" key="10">
    <source>
        <dbReference type="ARBA" id="ARBA00022777"/>
    </source>
</evidence>
<name>A0A1G9IT81_9BACL</name>
<dbReference type="Gene3D" id="3.40.1190.20">
    <property type="match status" value="1"/>
</dbReference>
<dbReference type="NCBIfam" id="TIGR00097">
    <property type="entry name" value="HMP-P_kinase"/>
    <property type="match status" value="1"/>
</dbReference>
<dbReference type="Proteomes" id="UP000199008">
    <property type="component" value="Unassembled WGS sequence"/>
</dbReference>
<evidence type="ECO:0000256" key="9">
    <source>
        <dbReference type="ARBA" id="ARBA00022741"/>
    </source>
</evidence>
<evidence type="ECO:0000256" key="15">
    <source>
        <dbReference type="ARBA" id="ARBA00043176"/>
    </source>
</evidence>
<dbReference type="GO" id="GO:0005829">
    <property type="term" value="C:cytosol"/>
    <property type="evidence" value="ECO:0007669"/>
    <property type="project" value="TreeGrafter"/>
</dbReference>
<accession>A0A1G9IT81</accession>
<keyword evidence="11" id="KW-0067">ATP-binding</keyword>
<dbReference type="Pfam" id="PF08543">
    <property type="entry name" value="Phos_pyr_kin"/>
    <property type="match status" value="1"/>
</dbReference>
<keyword evidence="12" id="KW-0784">Thiamine biosynthesis</keyword>
<dbReference type="EC" id="2.7.4.7" evidence="6"/>
<evidence type="ECO:0000256" key="12">
    <source>
        <dbReference type="ARBA" id="ARBA00022977"/>
    </source>
</evidence>